<protein>
    <submittedName>
        <fullName evidence="2">DUF2938 family protein</fullName>
    </submittedName>
</protein>
<comment type="caution">
    <text evidence="2">The sequence shown here is derived from an EMBL/GenBank/DDBJ whole genome shotgun (WGS) entry which is preliminary data.</text>
</comment>
<evidence type="ECO:0000313" key="2">
    <source>
        <dbReference type="EMBL" id="TDU28499.1"/>
    </source>
</evidence>
<keyword evidence="1" id="KW-0472">Membrane</keyword>
<evidence type="ECO:0000313" key="3">
    <source>
        <dbReference type="Proteomes" id="UP000295341"/>
    </source>
</evidence>
<keyword evidence="1" id="KW-1133">Transmembrane helix</keyword>
<keyword evidence="3" id="KW-1185">Reference proteome</keyword>
<accession>A0A4S3JZ63</accession>
<feature type="transmembrane region" description="Helical" evidence="1">
    <location>
        <begin position="72"/>
        <end position="91"/>
    </location>
</feature>
<dbReference type="AlphaFoldDB" id="A0A4S3JZ63"/>
<sequence length="168" mass="17984">MDQIIEVFGYALLVGTVATGVMDLGGWALKHAAGLPMPRYDLVGRWVAWMVRGRLVHRPIAASPAMRGEKPLGWFVHYTIGVVFAFALLWIQGVEWIAAPTVMPALIVGIGSVAAPFLLMQPCMGAGIASHRAPDPATARVRSLINHALFAGGLYIAGWTVRCLAVSP</sequence>
<feature type="transmembrane region" description="Helical" evidence="1">
    <location>
        <begin position="97"/>
        <end position="119"/>
    </location>
</feature>
<proteinExistence type="predicted"/>
<dbReference type="EMBL" id="SOBT01000009">
    <property type="protein sequence ID" value="TDU28499.1"/>
    <property type="molecule type" value="Genomic_DNA"/>
</dbReference>
<name>A0A4S3JZ63_9GAMM</name>
<dbReference type="InterPro" id="IPR021329">
    <property type="entry name" value="DUF2938"/>
</dbReference>
<dbReference type="RefSeq" id="WP_133882042.1">
    <property type="nucleotide sequence ID" value="NZ_MWIN01000037.1"/>
</dbReference>
<evidence type="ECO:0000256" key="1">
    <source>
        <dbReference type="SAM" id="Phobius"/>
    </source>
</evidence>
<reference evidence="2 3" key="1">
    <citation type="submission" date="2019-03" db="EMBL/GenBank/DDBJ databases">
        <title>Genomic Encyclopedia of Type Strains, Phase IV (KMG-IV): sequencing the most valuable type-strain genomes for metagenomic binning, comparative biology and taxonomic classification.</title>
        <authorList>
            <person name="Goeker M."/>
        </authorList>
    </citation>
    <scope>NUCLEOTIDE SEQUENCE [LARGE SCALE GENOMIC DNA]</scope>
    <source>
        <strain evidence="2 3">DSM 26377</strain>
    </source>
</reference>
<organism evidence="2 3">
    <name type="scientific">Panacagrimonas perspica</name>
    <dbReference type="NCBI Taxonomy" id="381431"/>
    <lineage>
        <taxon>Bacteria</taxon>
        <taxon>Pseudomonadati</taxon>
        <taxon>Pseudomonadota</taxon>
        <taxon>Gammaproteobacteria</taxon>
        <taxon>Nevskiales</taxon>
        <taxon>Nevskiaceae</taxon>
        <taxon>Panacagrimonas</taxon>
    </lineage>
</organism>
<keyword evidence="1" id="KW-0812">Transmembrane</keyword>
<dbReference type="Proteomes" id="UP000295341">
    <property type="component" value="Unassembled WGS sequence"/>
</dbReference>
<dbReference type="Pfam" id="PF11158">
    <property type="entry name" value="DUF2938"/>
    <property type="match status" value="1"/>
</dbReference>
<dbReference type="OrthoDB" id="9812539at2"/>
<feature type="transmembrane region" description="Helical" evidence="1">
    <location>
        <begin position="7"/>
        <end position="29"/>
    </location>
</feature>
<gene>
    <name evidence="2" type="ORF">DFR24_2871</name>
</gene>